<reference evidence="3" key="1">
    <citation type="submission" date="2021-11" db="EMBL/GenBank/DDBJ databases">
        <title>Streptomyces corallinus and Kineosporia corallina sp. nov., two new coral-derived marine actinobacteria.</title>
        <authorList>
            <person name="Buangrab K."/>
            <person name="Sutthacheep M."/>
            <person name="Yeemin T."/>
            <person name="Harunari E."/>
            <person name="Igarashi Y."/>
            <person name="Sripreechasak P."/>
            <person name="Kanchanasin P."/>
            <person name="Tanasupawat S."/>
            <person name="Phongsopitanun W."/>
        </authorList>
    </citation>
    <scope>NUCLEOTIDE SEQUENCE</scope>
    <source>
        <strain evidence="3">JCM 31032</strain>
    </source>
</reference>
<feature type="domain" description="FlgD/Vpr Ig-like" evidence="2">
    <location>
        <begin position="691"/>
        <end position="756"/>
    </location>
</feature>
<evidence type="ECO:0000259" key="2">
    <source>
        <dbReference type="Pfam" id="PF13860"/>
    </source>
</evidence>
<dbReference type="RefSeq" id="WP_231446439.1">
    <property type="nucleotide sequence ID" value="NZ_JAJOMB010000015.1"/>
</dbReference>
<feature type="chain" id="PRO_5040787933" description="FlgD/Vpr Ig-like domain-containing protein" evidence="1">
    <location>
        <begin position="28"/>
        <end position="778"/>
    </location>
</feature>
<evidence type="ECO:0000313" key="4">
    <source>
        <dbReference type="Proteomes" id="UP001138997"/>
    </source>
</evidence>
<feature type="signal peptide" evidence="1">
    <location>
        <begin position="1"/>
        <end position="27"/>
    </location>
</feature>
<evidence type="ECO:0000256" key="1">
    <source>
        <dbReference type="SAM" id="SignalP"/>
    </source>
</evidence>
<dbReference type="InterPro" id="IPR025965">
    <property type="entry name" value="FlgD/Vpr_Ig-like"/>
</dbReference>
<dbReference type="AlphaFoldDB" id="A0A9X1NHB7"/>
<protein>
    <recommendedName>
        <fullName evidence="2">FlgD/Vpr Ig-like domain-containing protein</fullName>
    </recommendedName>
</protein>
<evidence type="ECO:0000313" key="3">
    <source>
        <dbReference type="EMBL" id="MCD5314153.1"/>
    </source>
</evidence>
<accession>A0A9X1NHB7</accession>
<organism evidence="3 4">
    <name type="scientific">Kineosporia babensis</name>
    <dbReference type="NCBI Taxonomy" id="499548"/>
    <lineage>
        <taxon>Bacteria</taxon>
        <taxon>Bacillati</taxon>
        <taxon>Actinomycetota</taxon>
        <taxon>Actinomycetes</taxon>
        <taxon>Kineosporiales</taxon>
        <taxon>Kineosporiaceae</taxon>
        <taxon>Kineosporia</taxon>
    </lineage>
</organism>
<dbReference type="Pfam" id="PF13860">
    <property type="entry name" value="FlgD_ig"/>
    <property type="match status" value="1"/>
</dbReference>
<keyword evidence="4" id="KW-1185">Reference proteome</keyword>
<dbReference type="EMBL" id="JAJOMB010000015">
    <property type="protein sequence ID" value="MCD5314153.1"/>
    <property type="molecule type" value="Genomic_DNA"/>
</dbReference>
<sequence length="778" mass="80499">MPYYTRSFLAGTATFALILGGVGTAQADTEVPAHIEATGVTLLGASPSGVAVQQDAAAGGQSVVHTGAWGSTLTARPQIPGALGSRERFISGEVTGDQLSWGIASSGSASSSTLLHRTDLLTGRTTVDGRASGTDFSLLGATAWVASPDPFSTYPLPSPALQVLPVPTAPGKDSSAWTGKTSLYAPTPMASMAGWDADATTAVAAVRNYLPGDKSFSPTGDLQLLQIPLSIGLPSTLLTGGKTGLVDLALGSRTVAWATKDAAGTTTVSSMPRTGGTAASRVESDAKAMLDELVVADNGTVGYLVPAEGNSVSLRMVSGNSATDVQLPVGSSGLAAVGNDFVTATGLGSAPGVYRIAPGGAPVPAASIPVAEFPMNAWSLNSGKIYYADRSQGSGRSLALWARPVSAQAQLGDESLLDTPAGGLPDAENALPISFSGARGLVASNRYNLQWDLLDRDRRTTSLEQSPVRRKNRSVLVDPDPQVSGPYALLAGQVFRANGELLQTLPAAARLAEQDDLFGSQVLYGTTAKKRAQVWLSNSENRKQRKLFEQTCARAPEVSLWGRKAAWTNCSRTQASVRDLVTGKTRSVATGKATTNLTLGEGALAWTNSGRAAVLDLSSATSTPTTLPGTTRSLVLDSGLVGRSLAGPANLDLAVSALPFEVVSHPRLTGRISMLGFTPNGDGKRDTWAPQFDTTEPLAEATLQIVSERSGNAIRTLRTTDTADGGIRDLVWDGKSSSGDKAAVGYYRWNLTARSASGAALTTATDGKKISGRIELGR</sequence>
<keyword evidence="1" id="KW-0732">Signal</keyword>
<gene>
    <name evidence="3" type="ORF">LR394_24900</name>
</gene>
<dbReference type="Proteomes" id="UP001138997">
    <property type="component" value="Unassembled WGS sequence"/>
</dbReference>
<comment type="caution">
    <text evidence="3">The sequence shown here is derived from an EMBL/GenBank/DDBJ whole genome shotgun (WGS) entry which is preliminary data.</text>
</comment>
<proteinExistence type="predicted"/>
<name>A0A9X1NHB7_9ACTN</name>
<dbReference type="Gene3D" id="2.60.40.4070">
    <property type="match status" value="1"/>
</dbReference>